<gene>
    <name evidence="1" type="ORF">B1B_06309</name>
</gene>
<accession>T1B693</accession>
<evidence type="ECO:0000313" key="1">
    <source>
        <dbReference type="EMBL" id="EQD65532.1"/>
    </source>
</evidence>
<proteinExistence type="predicted"/>
<evidence type="ECO:0008006" key="2">
    <source>
        <dbReference type="Google" id="ProtNLM"/>
    </source>
</evidence>
<reference evidence="1" key="1">
    <citation type="submission" date="2013-08" db="EMBL/GenBank/DDBJ databases">
        <authorList>
            <person name="Mendez C."/>
            <person name="Richter M."/>
            <person name="Ferrer M."/>
            <person name="Sanchez J."/>
        </authorList>
    </citation>
    <scope>NUCLEOTIDE SEQUENCE</scope>
</reference>
<comment type="caution">
    <text evidence="1">The sequence shown here is derived from an EMBL/GenBank/DDBJ whole genome shotgun (WGS) entry which is preliminary data.</text>
</comment>
<dbReference type="EMBL" id="AUZY01004007">
    <property type="protein sequence ID" value="EQD65532.1"/>
    <property type="molecule type" value="Genomic_DNA"/>
</dbReference>
<dbReference type="AlphaFoldDB" id="T1B693"/>
<name>T1B693_9ZZZZ</name>
<protein>
    <recommendedName>
        <fullName evidence="2">Transposase IS4 family protein</fullName>
    </recommendedName>
</protein>
<reference evidence="1" key="2">
    <citation type="journal article" date="2014" name="ISME J.">
        <title>Microbial stratification in low pH oxic and suboxic macroscopic growths along an acid mine drainage.</title>
        <authorList>
            <person name="Mendez-Garcia C."/>
            <person name="Mesa V."/>
            <person name="Sprenger R.R."/>
            <person name="Richter M."/>
            <person name="Diez M.S."/>
            <person name="Solano J."/>
            <person name="Bargiela R."/>
            <person name="Golyshina O.V."/>
            <person name="Manteca A."/>
            <person name="Ramos J.L."/>
            <person name="Gallego J.R."/>
            <person name="Llorente I."/>
            <person name="Martins Dos Santos V.A."/>
            <person name="Jensen O.N."/>
            <person name="Pelaez A.I."/>
            <person name="Sanchez J."/>
            <person name="Ferrer M."/>
        </authorList>
    </citation>
    <scope>NUCLEOTIDE SEQUENCE</scope>
</reference>
<organism evidence="1">
    <name type="scientific">mine drainage metagenome</name>
    <dbReference type="NCBI Taxonomy" id="410659"/>
    <lineage>
        <taxon>unclassified sequences</taxon>
        <taxon>metagenomes</taxon>
        <taxon>ecological metagenomes</taxon>
    </lineage>
</organism>
<sequence>MRLERTRSFGSCFLGLELWKRLELDRFFAEHIDREAADVPWSRIAALLAIHRLCAPGSELAIERRWYPSTALDDLLEIEEARSTTPACTAAWTASCRTRRSWSGI</sequence>